<keyword evidence="2" id="KW-1185">Reference proteome</keyword>
<dbReference type="EMBL" id="JBHSGK010000011">
    <property type="protein sequence ID" value="MFC4736903.1"/>
    <property type="molecule type" value="Genomic_DNA"/>
</dbReference>
<proteinExistence type="predicted"/>
<comment type="caution">
    <text evidence="1">The sequence shown here is derived from an EMBL/GenBank/DDBJ whole genome shotgun (WGS) entry which is preliminary data.</text>
</comment>
<dbReference type="RefSeq" id="WP_377909516.1">
    <property type="nucleotide sequence ID" value="NZ_JBHSGK010000011.1"/>
</dbReference>
<accession>A0ABV9NU35</accession>
<protein>
    <submittedName>
        <fullName evidence="1">Uncharacterized protein</fullName>
    </submittedName>
</protein>
<gene>
    <name evidence="1" type="ORF">ACFO4L_09930</name>
</gene>
<evidence type="ECO:0000313" key="2">
    <source>
        <dbReference type="Proteomes" id="UP001595896"/>
    </source>
</evidence>
<sequence>MAKASIRMNVRTGEIEIKGSEEFVREQMEQLDDLVDRVRSGPSQAAAAEWPQLQPEDDAFGEWLYQFHDDLKDVDKALVAGKFIQEKSQERVFKSSAVDDLLKDNGIRLTNPYRAISVLQKKKYIITIGKDSHSKLYKISREGEQQLESLARTPPG</sequence>
<name>A0ABV9NU35_9BACI</name>
<evidence type="ECO:0000313" key="1">
    <source>
        <dbReference type="EMBL" id="MFC4736903.1"/>
    </source>
</evidence>
<reference evidence="2" key="1">
    <citation type="journal article" date="2019" name="Int. J. Syst. Evol. Microbiol.">
        <title>The Global Catalogue of Microorganisms (GCM) 10K type strain sequencing project: providing services to taxonomists for standard genome sequencing and annotation.</title>
        <authorList>
            <consortium name="The Broad Institute Genomics Platform"/>
            <consortium name="The Broad Institute Genome Sequencing Center for Infectious Disease"/>
            <person name="Wu L."/>
            <person name="Ma J."/>
        </authorList>
    </citation>
    <scope>NUCLEOTIDE SEQUENCE [LARGE SCALE GENOMIC DNA]</scope>
    <source>
        <strain evidence="2">JCM 12165</strain>
    </source>
</reference>
<organism evidence="1 2">
    <name type="scientific">Bacillus daqingensis</name>
    <dbReference type="NCBI Taxonomy" id="872396"/>
    <lineage>
        <taxon>Bacteria</taxon>
        <taxon>Bacillati</taxon>
        <taxon>Bacillota</taxon>
        <taxon>Bacilli</taxon>
        <taxon>Bacillales</taxon>
        <taxon>Bacillaceae</taxon>
        <taxon>Bacillus</taxon>
    </lineage>
</organism>
<dbReference type="Proteomes" id="UP001595896">
    <property type="component" value="Unassembled WGS sequence"/>
</dbReference>